<dbReference type="OrthoDB" id="383955at2"/>
<organism evidence="1 2">
    <name type="scientific">Faecalicatena contorta</name>
    <dbReference type="NCBI Taxonomy" id="39482"/>
    <lineage>
        <taxon>Bacteria</taxon>
        <taxon>Bacillati</taxon>
        <taxon>Bacillota</taxon>
        <taxon>Clostridia</taxon>
        <taxon>Lachnospirales</taxon>
        <taxon>Lachnospiraceae</taxon>
        <taxon>Faecalicatena</taxon>
    </lineage>
</organism>
<protein>
    <submittedName>
        <fullName evidence="1">Uncharacterized protein</fullName>
    </submittedName>
</protein>
<reference evidence="1 2" key="1">
    <citation type="submission" date="2015-09" db="EMBL/GenBank/DDBJ databases">
        <authorList>
            <consortium name="Pathogen Informatics"/>
        </authorList>
    </citation>
    <scope>NUCLEOTIDE SEQUENCE [LARGE SCALE GENOMIC DNA]</scope>
    <source>
        <strain evidence="1 2">2789STDY5834876</strain>
    </source>
</reference>
<evidence type="ECO:0000313" key="2">
    <source>
        <dbReference type="Proteomes" id="UP000095544"/>
    </source>
</evidence>
<name>A0A174AG07_9FIRM</name>
<evidence type="ECO:0000313" key="1">
    <source>
        <dbReference type="EMBL" id="CUN86416.1"/>
    </source>
</evidence>
<accession>A0A174AG07</accession>
<dbReference type="STRING" id="39482.ERS852491_00692"/>
<dbReference type="EMBL" id="CYZU01000004">
    <property type="protein sequence ID" value="CUN86416.1"/>
    <property type="molecule type" value="Genomic_DNA"/>
</dbReference>
<proteinExistence type="predicted"/>
<gene>
    <name evidence="1" type="ORF">ERS852491_00692</name>
</gene>
<dbReference type="RefSeq" id="WP_154253276.1">
    <property type="nucleotide sequence ID" value="NZ_CYZU01000004.1"/>
</dbReference>
<dbReference type="Proteomes" id="UP000095544">
    <property type="component" value="Unassembled WGS sequence"/>
</dbReference>
<sequence>MAKNRNSSDDQYTKEATFGTLPVRRSERQYGMLDAFLVLSGYGVATW</sequence>
<dbReference type="AlphaFoldDB" id="A0A174AG07"/>